<dbReference type="Proteomes" id="UP000568380">
    <property type="component" value="Unassembled WGS sequence"/>
</dbReference>
<sequence>MPYLDFPLATFQTHLSRVNAHAPVLPLSATRGDGTSAWYDWLRAL</sequence>
<gene>
    <name evidence="1" type="ORF">HNR40_004529</name>
</gene>
<keyword evidence="2" id="KW-1185">Reference proteome</keyword>
<name>A0A7W8EH06_9ACTN</name>
<comment type="caution">
    <text evidence="1">The sequence shown here is derived from an EMBL/GenBank/DDBJ whole genome shotgun (WGS) entry which is preliminary data.</text>
</comment>
<evidence type="ECO:0000313" key="1">
    <source>
        <dbReference type="EMBL" id="MBB5079043.1"/>
    </source>
</evidence>
<proteinExistence type="predicted"/>
<accession>A0A7W8EH06</accession>
<dbReference type="RefSeq" id="WP_184964379.1">
    <property type="nucleotide sequence ID" value="NZ_JACHIN010000006.1"/>
</dbReference>
<organism evidence="1 2">
    <name type="scientific">Nonomuraea endophytica</name>
    <dbReference type="NCBI Taxonomy" id="714136"/>
    <lineage>
        <taxon>Bacteria</taxon>
        <taxon>Bacillati</taxon>
        <taxon>Actinomycetota</taxon>
        <taxon>Actinomycetes</taxon>
        <taxon>Streptosporangiales</taxon>
        <taxon>Streptosporangiaceae</taxon>
        <taxon>Nonomuraea</taxon>
    </lineage>
</organism>
<reference evidence="1 2" key="1">
    <citation type="submission" date="2020-08" db="EMBL/GenBank/DDBJ databases">
        <title>Genomic Encyclopedia of Type Strains, Phase IV (KMG-IV): sequencing the most valuable type-strain genomes for metagenomic binning, comparative biology and taxonomic classification.</title>
        <authorList>
            <person name="Goeker M."/>
        </authorList>
    </citation>
    <scope>NUCLEOTIDE SEQUENCE [LARGE SCALE GENOMIC DNA]</scope>
    <source>
        <strain evidence="1 2">DSM 45385</strain>
    </source>
</reference>
<dbReference type="AlphaFoldDB" id="A0A7W8EH06"/>
<protein>
    <submittedName>
        <fullName evidence="1">Ni2+-binding GTPase involved in maturation of urease and hydrogenase</fullName>
    </submittedName>
</protein>
<evidence type="ECO:0000313" key="2">
    <source>
        <dbReference type="Proteomes" id="UP000568380"/>
    </source>
</evidence>
<dbReference type="EMBL" id="JACHIN010000006">
    <property type="protein sequence ID" value="MBB5079043.1"/>
    <property type="molecule type" value="Genomic_DNA"/>
</dbReference>